<dbReference type="UniPathway" id="UPA00988"/>
<reference evidence="3" key="1">
    <citation type="journal article" date="2019" name="Science">
        <title>Mutation of a bHLH transcription factor allowed almond domestication.</title>
        <authorList>
            <person name="Sanchez-Perez R."/>
            <person name="Pavan S."/>
            <person name="Mazzeo R."/>
            <person name="Moldovan C."/>
            <person name="Aiese Cigliano R."/>
            <person name="Del Cueto J."/>
            <person name="Ricciardi F."/>
            <person name="Lotti C."/>
            <person name="Ricciardi L."/>
            <person name="Dicenta F."/>
            <person name="Lopez-Marques R.L."/>
            <person name="Lindberg Moller B."/>
        </authorList>
    </citation>
    <scope>NUCLEOTIDE SEQUENCE</scope>
</reference>
<comment type="similarity">
    <text evidence="2">Belongs to the ELP6 family.</text>
</comment>
<dbReference type="CDD" id="cd19495">
    <property type="entry name" value="Elp6"/>
    <property type="match status" value="1"/>
</dbReference>
<accession>A0A4Y1RHV2</accession>
<dbReference type="GO" id="GO:0002098">
    <property type="term" value="P:tRNA wobble uridine modification"/>
    <property type="evidence" value="ECO:0007669"/>
    <property type="project" value="InterPro"/>
</dbReference>
<gene>
    <name evidence="3" type="ORF">Prudu_014367</name>
</gene>
<dbReference type="Gene3D" id="3.40.50.300">
    <property type="entry name" value="P-loop containing nucleotide triphosphate hydrolases"/>
    <property type="match status" value="1"/>
</dbReference>
<dbReference type="AlphaFoldDB" id="A0A4Y1RHV2"/>
<evidence type="ECO:0000256" key="1">
    <source>
        <dbReference type="ARBA" id="ARBA00005043"/>
    </source>
</evidence>
<organism evidence="3">
    <name type="scientific">Prunus dulcis</name>
    <name type="common">Almond</name>
    <name type="synonym">Amygdalus dulcis</name>
    <dbReference type="NCBI Taxonomy" id="3755"/>
    <lineage>
        <taxon>Eukaryota</taxon>
        <taxon>Viridiplantae</taxon>
        <taxon>Streptophyta</taxon>
        <taxon>Embryophyta</taxon>
        <taxon>Tracheophyta</taxon>
        <taxon>Spermatophyta</taxon>
        <taxon>Magnoliopsida</taxon>
        <taxon>eudicotyledons</taxon>
        <taxon>Gunneridae</taxon>
        <taxon>Pentapetalae</taxon>
        <taxon>rosids</taxon>
        <taxon>fabids</taxon>
        <taxon>Rosales</taxon>
        <taxon>Rosaceae</taxon>
        <taxon>Amygdaloideae</taxon>
        <taxon>Amygdaleae</taxon>
        <taxon>Prunus</taxon>
    </lineage>
</organism>
<dbReference type="GO" id="GO:0033588">
    <property type="term" value="C:elongator holoenzyme complex"/>
    <property type="evidence" value="ECO:0007669"/>
    <property type="project" value="InterPro"/>
</dbReference>
<dbReference type="PANTHER" id="PTHR16184:SF6">
    <property type="entry name" value="ELONGATOR COMPLEX PROTEIN 6"/>
    <property type="match status" value="1"/>
</dbReference>
<dbReference type="InterPro" id="IPR027417">
    <property type="entry name" value="P-loop_NTPase"/>
</dbReference>
<dbReference type="InterPro" id="IPR018627">
    <property type="entry name" value="ELP6"/>
</dbReference>
<proteinExistence type="inferred from homology"/>
<protein>
    <submittedName>
        <fullName evidence="3">Elongator protein 6</fullName>
    </submittedName>
</protein>
<name>A0A4Y1RHV2_PRUDU</name>
<sequence>MPIKRETCIDAGEITSLFEKRKTKKKRKMEQGTLLDEALGSLHLSGRVVLLEDCVETSAAFVLHHILKRSLSQPPHSSNVVVFVAFAHPFSHYDRILRRLGCNLVVQRDNNRFFFFDVLVDCPDGEEGKNSDGGLVALYGKIQKTISALPQENKHCVTVMIDDISLMEVAAKGSTNLVLDFLHYCHTLVSEFGCSLVMLNHDDIYSDTVRPSLILQMEYLADILIRAEPLATGLASDVHGQLTVLNSGKERSRNKLSNFQFKVRKTVSNISILEAGLEDHLCLRNFKLWVNIAIEAPK</sequence>
<dbReference type="Pfam" id="PF09807">
    <property type="entry name" value="ELP6"/>
    <property type="match status" value="1"/>
</dbReference>
<dbReference type="PANTHER" id="PTHR16184">
    <property type="entry name" value="ELONGATOR COMPLEX PROTEIN 6"/>
    <property type="match status" value="1"/>
</dbReference>
<evidence type="ECO:0000256" key="2">
    <source>
        <dbReference type="ARBA" id="ARBA00008837"/>
    </source>
</evidence>
<dbReference type="EMBL" id="AP019301">
    <property type="protein sequence ID" value="BBH03477.1"/>
    <property type="molecule type" value="Genomic_DNA"/>
</dbReference>
<evidence type="ECO:0000313" key="3">
    <source>
        <dbReference type="EMBL" id="BBH03477.1"/>
    </source>
</evidence>
<comment type="pathway">
    <text evidence="1">tRNA modification; 5-methoxycarbonylmethyl-2-thiouridine-tRNA biosynthesis.</text>
</comment>